<keyword evidence="1" id="KW-0175">Coiled coil</keyword>
<gene>
    <name evidence="3" type="ORF">D9619_011257</name>
</gene>
<comment type="caution">
    <text evidence="3">The sequence shown here is derived from an EMBL/GenBank/DDBJ whole genome shotgun (WGS) entry which is preliminary data.</text>
</comment>
<protein>
    <submittedName>
        <fullName evidence="3">Uncharacterized protein</fullName>
    </submittedName>
</protein>
<dbReference type="AlphaFoldDB" id="A0A8H5F5F0"/>
<reference evidence="3 4" key="1">
    <citation type="journal article" date="2020" name="ISME J.">
        <title>Uncovering the hidden diversity of litter-decomposition mechanisms in mushroom-forming fungi.</title>
        <authorList>
            <person name="Floudas D."/>
            <person name="Bentzer J."/>
            <person name="Ahren D."/>
            <person name="Johansson T."/>
            <person name="Persson P."/>
            <person name="Tunlid A."/>
        </authorList>
    </citation>
    <scope>NUCLEOTIDE SEQUENCE [LARGE SCALE GENOMIC DNA]</scope>
    <source>
        <strain evidence="3 4">CBS 101986</strain>
    </source>
</reference>
<name>A0A8H5F5F0_9AGAR</name>
<proteinExistence type="predicted"/>
<feature type="region of interest" description="Disordered" evidence="2">
    <location>
        <begin position="138"/>
        <end position="157"/>
    </location>
</feature>
<organism evidence="3 4">
    <name type="scientific">Psilocybe cf. subviscida</name>
    <dbReference type="NCBI Taxonomy" id="2480587"/>
    <lineage>
        <taxon>Eukaryota</taxon>
        <taxon>Fungi</taxon>
        <taxon>Dikarya</taxon>
        <taxon>Basidiomycota</taxon>
        <taxon>Agaricomycotina</taxon>
        <taxon>Agaricomycetes</taxon>
        <taxon>Agaricomycetidae</taxon>
        <taxon>Agaricales</taxon>
        <taxon>Agaricineae</taxon>
        <taxon>Strophariaceae</taxon>
        <taxon>Psilocybe</taxon>
    </lineage>
</organism>
<evidence type="ECO:0000313" key="3">
    <source>
        <dbReference type="EMBL" id="KAF5324237.1"/>
    </source>
</evidence>
<dbReference type="Proteomes" id="UP000567179">
    <property type="component" value="Unassembled WGS sequence"/>
</dbReference>
<evidence type="ECO:0000256" key="1">
    <source>
        <dbReference type="SAM" id="Coils"/>
    </source>
</evidence>
<sequence>MTSNFEETYVYDANGRRIEKHLFPNIKDSTVKKAIVLLGHEDEWDWDETVQTAFDGAQGMDISGGFFGIDADDEALEFGEEQLQAQMEEDRAQAATEMEILRTKNARLQAELDSARAGVWKVDNQAQVMALNAASTEYNNNYPSKRPSAQGTSNFEF</sequence>
<evidence type="ECO:0000256" key="2">
    <source>
        <dbReference type="SAM" id="MobiDB-lite"/>
    </source>
</evidence>
<evidence type="ECO:0000313" key="4">
    <source>
        <dbReference type="Proteomes" id="UP000567179"/>
    </source>
</evidence>
<dbReference type="EMBL" id="JAACJJ010000016">
    <property type="protein sequence ID" value="KAF5324237.1"/>
    <property type="molecule type" value="Genomic_DNA"/>
</dbReference>
<keyword evidence="4" id="KW-1185">Reference proteome</keyword>
<accession>A0A8H5F5F0</accession>
<feature type="coiled-coil region" evidence="1">
    <location>
        <begin position="84"/>
        <end position="118"/>
    </location>
</feature>